<feature type="domain" description="HTH CENPB-type" evidence="2">
    <location>
        <begin position="44"/>
        <end position="116"/>
    </location>
</feature>
<comment type="caution">
    <text evidence="3">The sequence shown here is derived from an EMBL/GenBank/DDBJ whole genome shotgun (WGS) entry which is preliminary data.</text>
</comment>
<dbReference type="Proteomes" id="UP000789572">
    <property type="component" value="Unassembled WGS sequence"/>
</dbReference>
<accession>A0A9N9D2F7</accession>
<dbReference type="InterPro" id="IPR006600">
    <property type="entry name" value="HTH_CenpB_DNA-bd_dom"/>
</dbReference>
<proteinExistence type="predicted"/>
<organism evidence="3 4">
    <name type="scientific">Paraglomus occultum</name>
    <dbReference type="NCBI Taxonomy" id="144539"/>
    <lineage>
        <taxon>Eukaryota</taxon>
        <taxon>Fungi</taxon>
        <taxon>Fungi incertae sedis</taxon>
        <taxon>Mucoromycota</taxon>
        <taxon>Glomeromycotina</taxon>
        <taxon>Glomeromycetes</taxon>
        <taxon>Paraglomerales</taxon>
        <taxon>Paraglomeraceae</taxon>
        <taxon>Paraglomus</taxon>
    </lineage>
</organism>
<keyword evidence="4" id="KW-1185">Reference proteome</keyword>
<dbReference type="AlphaFoldDB" id="A0A9N9D2F7"/>
<keyword evidence="1" id="KW-0238">DNA-binding</keyword>
<reference evidence="3" key="1">
    <citation type="submission" date="2021-06" db="EMBL/GenBank/DDBJ databases">
        <authorList>
            <person name="Kallberg Y."/>
            <person name="Tangrot J."/>
            <person name="Rosling A."/>
        </authorList>
    </citation>
    <scope>NUCLEOTIDE SEQUENCE</scope>
    <source>
        <strain evidence="3">IA702</strain>
    </source>
</reference>
<dbReference type="OrthoDB" id="2433378at2759"/>
<evidence type="ECO:0000313" key="3">
    <source>
        <dbReference type="EMBL" id="CAG8620490.1"/>
    </source>
</evidence>
<gene>
    <name evidence="3" type="ORF">POCULU_LOCUS8394</name>
</gene>
<dbReference type="PROSITE" id="PS51253">
    <property type="entry name" value="HTH_CENPB"/>
    <property type="match status" value="1"/>
</dbReference>
<dbReference type="EMBL" id="CAJVPJ010002406">
    <property type="protein sequence ID" value="CAG8620490.1"/>
    <property type="molecule type" value="Genomic_DNA"/>
</dbReference>
<evidence type="ECO:0000313" key="4">
    <source>
        <dbReference type="Proteomes" id="UP000789572"/>
    </source>
</evidence>
<dbReference type="InterPro" id="IPR009057">
    <property type="entry name" value="Homeodomain-like_sf"/>
</dbReference>
<evidence type="ECO:0000259" key="2">
    <source>
        <dbReference type="PROSITE" id="PS51253"/>
    </source>
</evidence>
<evidence type="ECO:0000256" key="1">
    <source>
        <dbReference type="ARBA" id="ARBA00023125"/>
    </source>
</evidence>
<dbReference type="Pfam" id="PF03221">
    <property type="entry name" value="HTH_Tnp_Tc5"/>
    <property type="match status" value="1"/>
</dbReference>
<dbReference type="SUPFAM" id="SSF46689">
    <property type="entry name" value="Homeodomain-like"/>
    <property type="match status" value="1"/>
</dbReference>
<dbReference type="Gene3D" id="1.10.10.60">
    <property type="entry name" value="Homeodomain-like"/>
    <property type="match status" value="1"/>
</dbReference>
<protein>
    <submittedName>
        <fullName evidence="3">3756_t:CDS:1</fullName>
    </submittedName>
</protein>
<dbReference type="GO" id="GO:0003677">
    <property type="term" value="F:DNA binding"/>
    <property type="evidence" value="ECO:0007669"/>
    <property type="project" value="UniProtKB-KW"/>
</dbReference>
<name>A0A9N9D2F7_9GLOM</name>
<sequence length="135" mass="15539">MTRKEYVNWIEKQWAVRVDELTVTRILQKSEDILNTEIIWPNAKRHKSVTVPELELELALREFILTYQDKAILSKAILIEKAKLLAVGLEVPDGTSKFSAGWLQKFKEHNGICQQQLHGEVSSVNLGLWLMPCHC</sequence>